<gene>
    <name evidence="3" type="ORF">GSF22_24285</name>
</gene>
<dbReference type="RefSeq" id="WP_208816065.1">
    <property type="nucleotide sequence ID" value="NZ_WVUH01000261.1"/>
</dbReference>
<dbReference type="Proteomes" id="UP000823521">
    <property type="component" value="Unassembled WGS sequence"/>
</dbReference>
<dbReference type="EMBL" id="WVUH01000261">
    <property type="protein sequence ID" value="MBO4209091.1"/>
    <property type="molecule type" value="Genomic_DNA"/>
</dbReference>
<reference evidence="3 4" key="1">
    <citation type="submission" date="2019-12" db="EMBL/GenBank/DDBJ databases">
        <title>Whole genome sequencing of endophytic Actinobacterium Micromonospora sp. MPMI6T.</title>
        <authorList>
            <person name="Evv R."/>
            <person name="Podile A.R."/>
        </authorList>
    </citation>
    <scope>NUCLEOTIDE SEQUENCE [LARGE SCALE GENOMIC DNA]</scope>
    <source>
        <strain evidence="3 4">MPMI6</strain>
    </source>
</reference>
<feature type="transmembrane region" description="Helical" evidence="1">
    <location>
        <begin position="199"/>
        <end position="219"/>
    </location>
</feature>
<evidence type="ECO:0000256" key="1">
    <source>
        <dbReference type="SAM" id="Phobius"/>
    </source>
</evidence>
<keyword evidence="1" id="KW-0472">Membrane</keyword>
<name>A0ABS3VX22_MICEH</name>
<keyword evidence="2" id="KW-0732">Signal</keyword>
<organism evidence="3 4">
    <name type="scientific">Micromonospora echinofusca</name>
    <dbReference type="NCBI Taxonomy" id="47858"/>
    <lineage>
        <taxon>Bacteria</taxon>
        <taxon>Bacillati</taxon>
        <taxon>Actinomycetota</taxon>
        <taxon>Actinomycetes</taxon>
        <taxon>Micromonosporales</taxon>
        <taxon>Micromonosporaceae</taxon>
        <taxon>Micromonospora</taxon>
    </lineage>
</organism>
<feature type="chain" id="PRO_5046228365" description="LPXTG-motif cell wall anchor domain-containing protein" evidence="2">
    <location>
        <begin position="26"/>
        <end position="230"/>
    </location>
</feature>
<keyword evidence="1" id="KW-1133">Transmembrane helix</keyword>
<accession>A0ABS3VX22</accession>
<evidence type="ECO:0000313" key="3">
    <source>
        <dbReference type="EMBL" id="MBO4209091.1"/>
    </source>
</evidence>
<protein>
    <recommendedName>
        <fullName evidence="5">LPXTG-motif cell wall anchor domain-containing protein</fullName>
    </recommendedName>
</protein>
<sequence length="230" mass="23204">MRLSRIIIALMAGLAMLAVPTAVGAAPAVQPQPTAPESPYPPGPAELTVSDPTVVVGEAVVLHGEDFEPGEIVDIYVSINPLASAPLDAPLDARSARRADGSTLALVPVGLLRQPSPTLPGSSPLHLIVVADSDGDFDVTYRPAGVGRYVFTAVGRNSRFTATATVTVLATAPQPSVTATAPGGGGGLPTTGDSLGTTLAAGGGLVGLGGVLLALALFWRRRRSTTPTTD</sequence>
<feature type="signal peptide" evidence="2">
    <location>
        <begin position="1"/>
        <end position="25"/>
    </location>
</feature>
<evidence type="ECO:0000256" key="2">
    <source>
        <dbReference type="SAM" id="SignalP"/>
    </source>
</evidence>
<evidence type="ECO:0008006" key="5">
    <source>
        <dbReference type="Google" id="ProtNLM"/>
    </source>
</evidence>
<keyword evidence="4" id="KW-1185">Reference proteome</keyword>
<proteinExistence type="predicted"/>
<comment type="caution">
    <text evidence="3">The sequence shown here is derived from an EMBL/GenBank/DDBJ whole genome shotgun (WGS) entry which is preliminary data.</text>
</comment>
<keyword evidence="1" id="KW-0812">Transmembrane</keyword>
<evidence type="ECO:0000313" key="4">
    <source>
        <dbReference type="Proteomes" id="UP000823521"/>
    </source>
</evidence>